<dbReference type="Pfam" id="PF04305">
    <property type="entry name" value="DUF455"/>
    <property type="match status" value="1"/>
</dbReference>
<dbReference type="STRING" id="555778.Hneap_1406"/>
<dbReference type="InterPro" id="IPR011197">
    <property type="entry name" value="UCP012318"/>
</dbReference>
<dbReference type="KEGG" id="hna:Hneap_1406"/>
<name>D0L0L7_HALNC</name>
<dbReference type="HOGENOM" id="CLU_035354_0_1_6"/>
<dbReference type="SUPFAM" id="SSF47240">
    <property type="entry name" value="Ferritin-like"/>
    <property type="match status" value="1"/>
</dbReference>
<dbReference type="InterPro" id="IPR009078">
    <property type="entry name" value="Ferritin-like_SF"/>
</dbReference>
<evidence type="ECO:0000313" key="1">
    <source>
        <dbReference type="EMBL" id="ACX96240.1"/>
    </source>
</evidence>
<sequence length="219" mass="24962">MPPRDLPKRITHTQAGRNALAHAFAHIEFNAINIALDAVYRFDDMPADYYRDWLQVAAEEGKHFLLLADYLAQHGCTYGDFPAHNSLWETVCATDHDVMVRMALVPRVLEARGLDVTPAIADKLRSVGDQALVDILGVIYTDEIGHVEIGTRWFRFCAEHRQLDPRRTFRDLLTEYMQGRIRGPYDEPGRLAAGFTRDEIEDLKAMEAQTLARLDKTHT</sequence>
<dbReference type="PANTHER" id="PTHR42782:SF4">
    <property type="entry name" value="DUF455 DOMAIN-CONTAINING PROTEIN"/>
    <property type="match status" value="1"/>
</dbReference>
<dbReference type="EMBL" id="CP001801">
    <property type="protein sequence ID" value="ACX96240.1"/>
    <property type="molecule type" value="Genomic_DNA"/>
</dbReference>
<evidence type="ECO:0008006" key="3">
    <source>
        <dbReference type="Google" id="ProtNLM"/>
    </source>
</evidence>
<proteinExistence type="predicted"/>
<reference evidence="1 2" key="1">
    <citation type="submission" date="2009-10" db="EMBL/GenBank/DDBJ databases">
        <title>Complete sequence of Halothiobacillus neapolitanus c2.</title>
        <authorList>
            <consortium name="US DOE Joint Genome Institute"/>
            <person name="Lucas S."/>
            <person name="Copeland A."/>
            <person name="Lapidus A."/>
            <person name="Glavina del Rio T."/>
            <person name="Tice H."/>
            <person name="Bruce D."/>
            <person name="Goodwin L."/>
            <person name="Pitluck S."/>
            <person name="Davenport K."/>
            <person name="Brettin T."/>
            <person name="Detter J.C."/>
            <person name="Han C."/>
            <person name="Tapia R."/>
            <person name="Larimer F."/>
            <person name="Land M."/>
            <person name="Hauser L."/>
            <person name="Kyrpides N."/>
            <person name="Mikhailova N."/>
            <person name="Kerfeld C."/>
            <person name="Cannon G."/>
            <person name="Heinhort S."/>
        </authorList>
    </citation>
    <scope>NUCLEOTIDE SEQUENCE [LARGE SCALE GENOMIC DNA]</scope>
    <source>
        <strain evidence="2">ATCC 23641 / c2</strain>
    </source>
</reference>
<evidence type="ECO:0000313" key="2">
    <source>
        <dbReference type="Proteomes" id="UP000009102"/>
    </source>
</evidence>
<protein>
    <recommendedName>
        <fullName evidence="3">DUF455 domain-containing protein</fullName>
    </recommendedName>
</protein>
<dbReference type="eggNOG" id="COG2833">
    <property type="taxonomic scope" value="Bacteria"/>
</dbReference>
<dbReference type="PANTHER" id="PTHR42782">
    <property type="entry name" value="SI:CH73-314G15.3"/>
    <property type="match status" value="1"/>
</dbReference>
<accession>D0L0L7</accession>
<dbReference type="CDD" id="cd00657">
    <property type="entry name" value="Ferritin_like"/>
    <property type="match status" value="1"/>
</dbReference>
<dbReference type="InterPro" id="IPR007402">
    <property type="entry name" value="DUF455"/>
</dbReference>
<gene>
    <name evidence="1" type="ordered locus">Hneap_1406</name>
</gene>
<dbReference type="Proteomes" id="UP000009102">
    <property type="component" value="Chromosome"/>
</dbReference>
<keyword evidence="2" id="KW-1185">Reference proteome</keyword>
<organism evidence="1 2">
    <name type="scientific">Halothiobacillus neapolitanus (strain ATCC 23641 / DSM 15147 / CIP 104769 / NCIMB 8539 / c2)</name>
    <name type="common">Thiobacillus neapolitanus</name>
    <dbReference type="NCBI Taxonomy" id="555778"/>
    <lineage>
        <taxon>Bacteria</taxon>
        <taxon>Pseudomonadati</taxon>
        <taxon>Pseudomonadota</taxon>
        <taxon>Gammaproteobacteria</taxon>
        <taxon>Chromatiales</taxon>
        <taxon>Halothiobacillaceae</taxon>
        <taxon>Halothiobacillus</taxon>
    </lineage>
</organism>
<dbReference type="AlphaFoldDB" id="D0L0L7"/>
<dbReference type="PIRSF" id="PIRSF012318">
    <property type="entry name" value="UCP012318"/>
    <property type="match status" value="1"/>
</dbReference>